<name>A0A368H8C4_ANCCA</name>
<organism evidence="2 3">
    <name type="scientific">Ancylostoma caninum</name>
    <name type="common">Dog hookworm</name>
    <dbReference type="NCBI Taxonomy" id="29170"/>
    <lineage>
        <taxon>Eukaryota</taxon>
        <taxon>Metazoa</taxon>
        <taxon>Ecdysozoa</taxon>
        <taxon>Nematoda</taxon>
        <taxon>Chromadorea</taxon>
        <taxon>Rhabditida</taxon>
        <taxon>Rhabditina</taxon>
        <taxon>Rhabditomorpha</taxon>
        <taxon>Strongyloidea</taxon>
        <taxon>Ancylostomatidae</taxon>
        <taxon>Ancylostomatinae</taxon>
        <taxon>Ancylostoma</taxon>
    </lineage>
</organism>
<keyword evidence="1" id="KW-1133">Transmembrane helix</keyword>
<gene>
    <name evidence="2" type="ORF">ANCCAN_01745</name>
</gene>
<keyword evidence="3" id="KW-1185">Reference proteome</keyword>
<dbReference type="EMBL" id="JOJR01000009">
    <property type="protein sequence ID" value="RCN51958.1"/>
    <property type="molecule type" value="Genomic_DNA"/>
</dbReference>
<keyword evidence="1" id="KW-0472">Membrane</keyword>
<dbReference type="AlphaFoldDB" id="A0A368H8C4"/>
<feature type="transmembrane region" description="Helical" evidence="1">
    <location>
        <begin position="6"/>
        <end position="26"/>
    </location>
</feature>
<protein>
    <submittedName>
        <fullName evidence="2">Uncharacterized protein</fullName>
    </submittedName>
</protein>
<proteinExistence type="predicted"/>
<dbReference type="OrthoDB" id="10494923at2759"/>
<evidence type="ECO:0000313" key="2">
    <source>
        <dbReference type="EMBL" id="RCN51958.1"/>
    </source>
</evidence>
<sequence length="61" mass="6910">MGAYEMVFVLVMAVVLWLIVYCLILVQRYSMDTKYSATVAPPVSKGRSHWDIEKAAFANLL</sequence>
<comment type="caution">
    <text evidence="2">The sequence shown here is derived from an EMBL/GenBank/DDBJ whole genome shotgun (WGS) entry which is preliminary data.</text>
</comment>
<dbReference type="Proteomes" id="UP000252519">
    <property type="component" value="Unassembled WGS sequence"/>
</dbReference>
<keyword evidence="1" id="KW-0812">Transmembrane</keyword>
<reference evidence="2 3" key="1">
    <citation type="submission" date="2014-10" db="EMBL/GenBank/DDBJ databases">
        <title>Draft genome of the hookworm Ancylostoma caninum.</title>
        <authorList>
            <person name="Mitreva M."/>
        </authorList>
    </citation>
    <scope>NUCLEOTIDE SEQUENCE [LARGE SCALE GENOMIC DNA]</scope>
    <source>
        <strain evidence="2 3">Baltimore</strain>
    </source>
</reference>
<evidence type="ECO:0000256" key="1">
    <source>
        <dbReference type="SAM" id="Phobius"/>
    </source>
</evidence>
<accession>A0A368H8C4</accession>
<evidence type="ECO:0000313" key="3">
    <source>
        <dbReference type="Proteomes" id="UP000252519"/>
    </source>
</evidence>